<keyword evidence="2" id="KW-0472">Membrane</keyword>
<feature type="region of interest" description="Disordered" evidence="1">
    <location>
        <begin position="1"/>
        <end position="20"/>
    </location>
</feature>
<feature type="compositionally biased region" description="Gly residues" evidence="1">
    <location>
        <begin position="87"/>
        <end position="150"/>
    </location>
</feature>
<organism evidence="3 4">
    <name type="scientific">Roseisolibacter agri</name>
    <dbReference type="NCBI Taxonomy" id="2014610"/>
    <lineage>
        <taxon>Bacteria</taxon>
        <taxon>Pseudomonadati</taxon>
        <taxon>Gemmatimonadota</taxon>
        <taxon>Gemmatimonadia</taxon>
        <taxon>Gemmatimonadales</taxon>
        <taxon>Gemmatimonadaceae</taxon>
        <taxon>Roseisolibacter</taxon>
    </lineage>
</organism>
<comment type="caution">
    <text evidence="3">The sequence shown here is derived from an EMBL/GenBank/DDBJ whole genome shotgun (WGS) entry which is preliminary data.</text>
</comment>
<evidence type="ECO:0000313" key="4">
    <source>
        <dbReference type="Proteomes" id="UP001161325"/>
    </source>
</evidence>
<accession>A0AA37Q4D5</accession>
<keyword evidence="2" id="KW-0812">Transmembrane</keyword>
<feature type="compositionally biased region" description="Low complexity" evidence="1">
    <location>
        <begin position="74"/>
        <end position="86"/>
    </location>
</feature>
<feature type="transmembrane region" description="Helical" evidence="2">
    <location>
        <begin position="46"/>
        <end position="64"/>
    </location>
</feature>
<dbReference type="AlphaFoldDB" id="A0AA37Q4D5"/>
<feature type="region of interest" description="Disordered" evidence="1">
    <location>
        <begin position="65"/>
        <end position="150"/>
    </location>
</feature>
<dbReference type="Proteomes" id="UP001161325">
    <property type="component" value="Unassembled WGS sequence"/>
</dbReference>
<keyword evidence="4" id="KW-1185">Reference proteome</keyword>
<evidence type="ECO:0008006" key="5">
    <source>
        <dbReference type="Google" id="ProtNLM"/>
    </source>
</evidence>
<dbReference type="Pfam" id="PF04964">
    <property type="entry name" value="Flp_Fap"/>
    <property type="match status" value="1"/>
</dbReference>
<name>A0AA37Q4D5_9BACT</name>
<reference evidence="3" key="1">
    <citation type="submission" date="2022-08" db="EMBL/GenBank/DDBJ databases">
        <title>Draft genome sequencing of Roseisolibacter agri AW1220.</title>
        <authorList>
            <person name="Tobiishi Y."/>
            <person name="Tonouchi A."/>
        </authorList>
    </citation>
    <scope>NUCLEOTIDE SEQUENCE</scope>
    <source>
        <strain evidence="3">AW1220</strain>
    </source>
</reference>
<dbReference type="InterPro" id="IPR007047">
    <property type="entry name" value="Flp_Fap"/>
</dbReference>
<sequence length="150" mass="13944">MFVISAPSPEAPPSAGTLVRPPMPAILRQQLRRFLQQDDGATLTEYALLVAMIAVAVVVGVNRLGGASSDKMNTAGSAMTASAGTADAGGSGGTGGSQTGGNPSGGNPSGGNPSGGNPGGGNPGGGNPGGGNPGGGNPGGGNPGGGNPNR</sequence>
<dbReference type="EMBL" id="BRXS01000004">
    <property type="protein sequence ID" value="GLC26360.1"/>
    <property type="molecule type" value="Genomic_DNA"/>
</dbReference>
<evidence type="ECO:0000256" key="2">
    <source>
        <dbReference type="SAM" id="Phobius"/>
    </source>
</evidence>
<gene>
    <name evidence="3" type="ORF">rosag_28730</name>
</gene>
<keyword evidence="2" id="KW-1133">Transmembrane helix</keyword>
<proteinExistence type="predicted"/>
<evidence type="ECO:0000256" key="1">
    <source>
        <dbReference type="SAM" id="MobiDB-lite"/>
    </source>
</evidence>
<evidence type="ECO:0000313" key="3">
    <source>
        <dbReference type="EMBL" id="GLC26360.1"/>
    </source>
</evidence>
<protein>
    <recommendedName>
        <fullName evidence="5">Flp family type IVb pilin</fullName>
    </recommendedName>
</protein>